<evidence type="ECO:0000256" key="4">
    <source>
        <dbReference type="SAM" id="SignalP"/>
    </source>
</evidence>
<dbReference type="PROSITE" id="PS51732">
    <property type="entry name" value="ASN_GLN_ASE_3"/>
    <property type="match status" value="1"/>
</dbReference>
<feature type="binding site" evidence="3">
    <location>
        <begin position="93"/>
        <end position="94"/>
    </location>
    <ligand>
        <name>substrate</name>
    </ligand>
</feature>
<dbReference type="GO" id="GO:0004067">
    <property type="term" value="F:asparaginase activity"/>
    <property type="evidence" value="ECO:0007669"/>
    <property type="project" value="UniProtKB-UniRule"/>
</dbReference>
<evidence type="ECO:0000259" key="5">
    <source>
        <dbReference type="Pfam" id="PF00710"/>
    </source>
</evidence>
<dbReference type="OrthoDB" id="542841at2759"/>
<dbReference type="Gene3D" id="3.40.50.40">
    <property type="match status" value="1"/>
</dbReference>
<dbReference type="PANTHER" id="PTHR11707">
    <property type="entry name" value="L-ASPARAGINASE"/>
    <property type="match status" value="1"/>
</dbReference>
<dbReference type="Pfam" id="PF00710">
    <property type="entry name" value="Asparaginase"/>
    <property type="match status" value="1"/>
</dbReference>
<dbReference type="SMART" id="SM00870">
    <property type="entry name" value="Asparaginase"/>
    <property type="match status" value="1"/>
</dbReference>
<organism evidence="7 8">
    <name type="scientific">Moelleriella libera RCEF 2490</name>
    <dbReference type="NCBI Taxonomy" id="1081109"/>
    <lineage>
        <taxon>Eukaryota</taxon>
        <taxon>Fungi</taxon>
        <taxon>Dikarya</taxon>
        <taxon>Ascomycota</taxon>
        <taxon>Pezizomycotina</taxon>
        <taxon>Sordariomycetes</taxon>
        <taxon>Hypocreomycetidae</taxon>
        <taxon>Hypocreales</taxon>
        <taxon>Clavicipitaceae</taxon>
        <taxon>Moelleriella</taxon>
    </lineage>
</organism>
<evidence type="ECO:0000259" key="6">
    <source>
        <dbReference type="Pfam" id="PF17763"/>
    </source>
</evidence>
<feature type="domain" description="Asparaginase/glutaminase C-terminal" evidence="6">
    <location>
        <begin position="223"/>
        <end position="336"/>
    </location>
</feature>
<evidence type="ECO:0000313" key="8">
    <source>
        <dbReference type="Proteomes" id="UP000078544"/>
    </source>
</evidence>
<proteinExistence type="predicted"/>
<dbReference type="PANTHER" id="PTHR11707:SF28">
    <property type="entry name" value="60 KDA LYSOPHOSPHOLIPASE"/>
    <property type="match status" value="1"/>
</dbReference>
<dbReference type="PIRSF" id="PIRSF001220">
    <property type="entry name" value="L-ASNase_gatD"/>
    <property type="match status" value="1"/>
</dbReference>
<dbReference type="InterPro" id="IPR036152">
    <property type="entry name" value="Asp/glu_Ase-like_sf"/>
</dbReference>
<dbReference type="SUPFAM" id="SSF53774">
    <property type="entry name" value="Glutaminase/Asparaginase"/>
    <property type="match status" value="1"/>
</dbReference>
<keyword evidence="8" id="KW-1185">Reference proteome</keyword>
<protein>
    <recommendedName>
        <fullName evidence="1">asparaginase</fullName>
        <ecNumber evidence="1">3.5.1.1</ecNumber>
    </recommendedName>
</protein>
<dbReference type="AlphaFoldDB" id="A0A168C2D6"/>
<evidence type="ECO:0000256" key="1">
    <source>
        <dbReference type="ARBA" id="ARBA00012920"/>
    </source>
</evidence>
<dbReference type="InterPro" id="IPR037152">
    <property type="entry name" value="L-asparaginase_N_sf"/>
</dbReference>
<feature type="binding site" evidence="3">
    <location>
        <position position="62"/>
    </location>
    <ligand>
        <name>substrate</name>
    </ligand>
</feature>
<dbReference type="Proteomes" id="UP000078544">
    <property type="component" value="Unassembled WGS sequence"/>
</dbReference>
<dbReference type="EMBL" id="AZGY01000008">
    <property type="protein sequence ID" value="KZZ96058.1"/>
    <property type="molecule type" value="Genomic_DNA"/>
</dbReference>
<gene>
    <name evidence="7" type="ORF">AAL_04354</name>
</gene>
<dbReference type="GO" id="GO:0009066">
    <property type="term" value="P:aspartate family amino acid metabolic process"/>
    <property type="evidence" value="ECO:0007669"/>
    <property type="project" value="UniProtKB-ARBA"/>
</dbReference>
<dbReference type="PRINTS" id="PR00139">
    <property type="entry name" value="ASNGLNASE"/>
</dbReference>
<keyword evidence="4" id="KW-0732">Signal</keyword>
<evidence type="ECO:0000313" key="7">
    <source>
        <dbReference type="EMBL" id="KZZ96058.1"/>
    </source>
</evidence>
<feature type="domain" description="L-asparaginase N-terminal" evidence="5">
    <location>
        <begin position="8"/>
        <end position="199"/>
    </location>
</feature>
<sequence length="339" mass="36035">MSAKKRTVALLSLGGTIVGSGAASTSAAYDPGKLPIKDVFTSIPEVGDMAHFEFQTLFDKGSPDNANIRLLLRTIQRCQERADIDAIIVSSGTDTLSELSTAVCCGAHDAWTKPIVFTGAMRPVTGLSADGPRNLHDAVKVAIDDGTRGRGTVAVMNSEIFQPPFFIKADANKVDAFTGGEAGPIGRVESDVVNFFWGPAQPKCPRVPLKNLDGDDPLPWIHIEYSYLGHEGITLDRLAKQEGPDVCRGLLLAGMGAGCWNEKAGNKIRELHAARGAEFPIVASRRTATGFVGMADIYGLGDSCTRAGYLGPEQAAIVLQMAVDNGWDGEKIKAHFHGA</sequence>
<feature type="chain" id="PRO_5007895852" description="asparaginase" evidence="4">
    <location>
        <begin position="23"/>
        <end position="339"/>
    </location>
</feature>
<name>A0A168C2D6_9HYPO</name>
<dbReference type="Pfam" id="PF17763">
    <property type="entry name" value="Asparaginase_C"/>
    <property type="match status" value="1"/>
</dbReference>
<dbReference type="PIRSF" id="PIRSF500176">
    <property type="entry name" value="L_ASNase"/>
    <property type="match status" value="1"/>
</dbReference>
<comment type="caution">
    <text evidence="7">The sequence shown here is derived from an EMBL/GenBank/DDBJ whole genome shotgun (WGS) entry which is preliminary data.</text>
</comment>
<evidence type="ECO:0000256" key="2">
    <source>
        <dbReference type="PIRSR" id="PIRSR001220-1"/>
    </source>
</evidence>
<feature type="signal peptide" evidence="4">
    <location>
        <begin position="1"/>
        <end position="22"/>
    </location>
</feature>
<dbReference type="InterPro" id="IPR040919">
    <property type="entry name" value="Asparaginase_C"/>
</dbReference>
<reference evidence="7 8" key="1">
    <citation type="journal article" date="2016" name="Genome Biol. Evol.">
        <title>Divergent and convergent evolution of fungal pathogenicity.</title>
        <authorList>
            <person name="Shang Y."/>
            <person name="Xiao G."/>
            <person name="Zheng P."/>
            <person name="Cen K."/>
            <person name="Zhan S."/>
            <person name="Wang C."/>
        </authorList>
    </citation>
    <scope>NUCLEOTIDE SEQUENCE [LARGE SCALE GENOMIC DNA]</scope>
    <source>
        <strain evidence="7 8">RCEF 2490</strain>
    </source>
</reference>
<accession>A0A168C2D6</accession>
<dbReference type="EC" id="3.5.1.1" evidence="1"/>
<dbReference type="InterPro" id="IPR006034">
    <property type="entry name" value="Asparaginase/glutaminase-like"/>
</dbReference>
<dbReference type="Gene3D" id="3.40.50.1170">
    <property type="entry name" value="L-asparaginase, N-terminal domain"/>
    <property type="match status" value="1"/>
</dbReference>
<evidence type="ECO:0000256" key="3">
    <source>
        <dbReference type="PIRSR" id="PIRSR001220-2"/>
    </source>
</evidence>
<dbReference type="InterPro" id="IPR027474">
    <property type="entry name" value="L-asparaginase_N"/>
</dbReference>
<dbReference type="InterPro" id="IPR027473">
    <property type="entry name" value="L-asparaginase_C"/>
</dbReference>
<dbReference type="STRING" id="1081109.A0A168C2D6"/>
<feature type="active site" description="O-isoaspartyl threonine intermediate" evidence="2">
    <location>
        <position position="16"/>
    </location>
</feature>